<dbReference type="Gene3D" id="3.30.870.10">
    <property type="entry name" value="Endonuclease Chain A"/>
    <property type="match status" value="2"/>
</dbReference>
<feature type="transmembrane region" description="Helical" evidence="12">
    <location>
        <begin position="7"/>
        <end position="26"/>
    </location>
</feature>
<evidence type="ECO:0000256" key="2">
    <source>
        <dbReference type="ARBA" id="ARBA00022475"/>
    </source>
</evidence>
<name>A0A1V4SRC6_RUMHU</name>
<dbReference type="InterPro" id="IPR025202">
    <property type="entry name" value="PLD-like_dom"/>
</dbReference>
<evidence type="ECO:0000256" key="5">
    <source>
        <dbReference type="ARBA" id="ARBA00022692"/>
    </source>
</evidence>
<evidence type="ECO:0000256" key="7">
    <source>
        <dbReference type="ARBA" id="ARBA00022989"/>
    </source>
</evidence>
<dbReference type="CDD" id="cd09112">
    <property type="entry name" value="PLDc_CLS_2"/>
    <property type="match status" value="1"/>
</dbReference>
<feature type="active site" evidence="12">
    <location>
        <position position="213"/>
    </location>
</feature>
<evidence type="ECO:0000256" key="1">
    <source>
        <dbReference type="ARBA" id="ARBA00004651"/>
    </source>
</evidence>
<gene>
    <name evidence="15" type="primary">clsA</name>
    <name evidence="15" type="ORF">CLHUN_02660</name>
</gene>
<evidence type="ECO:0000256" key="11">
    <source>
        <dbReference type="ARBA" id="ARBA00023264"/>
    </source>
</evidence>
<dbReference type="HAMAP" id="MF_01916">
    <property type="entry name" value="Cardiolipin_synth_Cls"/>
    <property type="match status" value="1"/>
</dbReference>
<dbReference type="InterPro" id="IPR022924">
    <property type="entry name" value="Cardiolipin_synthase"/>
</dbReference>
<evidence type="ECO:0000256" key="13">
    <source>
        <dbReference type="NCBIfam" id="TIGR04265"/>
    </source>
</evidence>
<dbReference type="SUPFAM" id="SSF56024">
    <property type="entry name" value="Phospholipase D/nuclease"/>
    <property type="match status" value="2"/>
</dbReference>
<keyword evidence="8 12" id="KW-0443">Lipid metabolism</keyword>
<feature type="transmembrane region" description="Helical" evidence="12">
    <location>
        <begin position="32"/>
        <end position="55"/>
    </location>
</feature>
<dbReference type="PROSITE" id="PS50035">
    <property type="entry name" value="PLD"/>
    <property type="match status" value="2"/>
</dbReference>
<feature type="domain" description="PLD phosphodiesterase" evidence="14">
    <location>
        <begin position="206"/>
        <end position="233"/>
    </location>
</feature>
<evidence type="ECO:0000256" key="12">
    <source>
        <dbReference type="HAMAP-Rule" id="MF_01916"/>
    </source>
</evidence>
<feature type="active site" evidence="12">
    <location>
        <position position="211"/>
    </location>
</feature>
<dbReference type="GO" id="GO:0032049">
    <property type="term" value="P:cardiolipin biosynthetic process"/>
    <property type="evidence" value="ECO:0007669"/>
    <property type="project" value="UniProtKB-UniRule"/>
</dbReference>
<dbReference type="EMBL" id="MZGX01000001">
    <property type="protein sequence ID" value="OPX46449.1"/>
    <property type="molecule type" value="Genomic_DNA"/>
</dbReference>
<keyword evidence="16" id="KW-1185">Reference proteome</keyword>
<dbReference type="Pfam" id="PF13396">
    <property type="entry name" value="PLDc_N"/>
    <property type="match status" value="1"/>
</dbReference>
<keyword evidence="11 12" id="KW-1208">Phospholipid metabolism</keyword>
<dbReference type="RefSeq" id="WP_080062762.1">
    <property type="nucleotide sequence ID" value="NZ_MZGX01000001.1"/>
</dbReference>
<feature type="active site" evidence="12">
    <location>
        <position position="400"/>
    </location>
</feature>
<evidence type="ECO:0000256" key="3">
    <source>
        <dbReference type="ARBA" id="ARBA00022516"/>
    </source>
</evidence>
<keyword evidence="2 12" id="KW-1003">Cell membrane</keyword>
<comment type="similarity">
    <text evidence="12">Belongs to the phospholipase D family. Cardiolipin synthase subfamily.</text>
</comment>
<feature type="active site" evidence="12">
    <location>
        <position position="395"/>
    </location>
</feature>
<dbReference type="SMART" id="SM00155">
    <property type="entry name" value="PLDc"/>
    <property type="match status" value="2"/>
</dbReference>
<dbReference type="CDD" id="cd09110">
    <property type="entry name" value="PLDc_CLS_1"/>
    <property type="match status" value="1"/>
</dbReference>
<sequence length="475" mass="53842">MNNIVSTISIIIIVINVAFIITAVFFERKKPVQALSWVITLSLLPLIGFFLYLLFGRRSYRQYSHKVFKSSGKIPYGKEIRVPEYSGEEMKQLMRLNAATSRSPYTDNNDVIIFTSARDKYAELFKDLEEARESIHLLYFILQNDNIGKKLIDLLAKKAGEGVEVRVLIDHGSNLFMPFRAYSSIIKNGGEVFSYFSNTINNYLKINFRNHRKIVVVDGKTGYTGGINIGDEYLGCHKKIKPWRDTHLKITGSSVLDLQLRFIEDWLYASKQASEKFNSRKYFPEIESRKSTTGTTGVQIVSSGPDTNGEEIKRGLLKLINSAKQKILIQTPYFVPDAAFLEALQNAALSGVEVSIQLPGVPDKQYVYKATMSYVADVLDYGINIYIYPGFLHAKMLVVDDFCAAVGTANIDMRSFSLNFEIDAFMYGEEIAGRCTNIFNGDLEICRPLTRDEFNKRSVFSRVAESTFRLFSPIL</sequence>
<feature type="domain" description="PLD phosphodiesterase" evidence="14">
    <location>
        <begin position="388"/>
        <end position="415"/>
    </location>
</feature>
<keyword evidence="7 12" id="KW-1133">Transmembrane helix</keyword>
<dbReference type="GO" id="GO:0005886">
    <property type="term" value="C:plasma membrane"/>
    <property type="evidence" value="ECO:0007669"/>
    <property type="project" value="UniProtKB-SubCell"/>
</dbReference>
<dbReference type="InterPro" id="IPR027379">
    <property type="entry name" value="CLS_N"/>
</dbReference>
<dbReference type="AlphaFoldDB" id="A0A1V4SRC6"/>
<evidence type="ECO:0000256" key="9">
    <source>
        <dbReference type="ARBA" id="ARBA00023136"/>
    </source>
</evidence>
<keyword evidence="6" id="KW-0677">Repeat</keyword>
<keyword evidence="9 12" id="KW-0472">Membrane</keyword>
<dbReference type="InterPro" id="IPR030874">
    <property type="entry name" value="Cardiolipin_synth_Firmi"/>
</dbReference>
<keyword evidence="5 12" id="KW-0812">Transmembrane</keyword>
<dbReference type="PANTHER" id="PTHR21248:SF22">
    <property type="entry name" value="PHOSPHOLIPASE D"/>
    <property type="match status" value="1"/>
</dbReference>
<comment type="catalytic activity">
    <reaction evidence="12">
        <text>2 a 1,2-diacyl-sn-glycero-3-phospho-(1'-sn-glycerol) = a cardiolipin + glycerol</text>
        <dbReference type="Rhea" id="RHEA:31451"/>
        <dbReference type="ChEBI" id="CHEBI:17754"/>
        <dbReference type="ChEBI" id="CHEBI:62237"/>
        <dbReference type="ChEBI" id="CHEBI:64716"/>
    </reaction>
</comment>
<reference evidence="15 16" key="1">
    <citation type="submission" date="2017-03" db="EMBL/GenBank/DDBJ databases">
        <title>Genome sequence of Clostridium hungatei DSM 14427.</title>
        <authorList>
            <person name="Poehlein A."/>
            <person name="Daniel R."/>
        </authorList>
    </citation>
    <scope>NUCLEOTIDE SEQUENCE [LARGE SCALE GENOMIC DNA]</scope>
    <source>
        <strain evidence="15 16">DSM 14427</strain>
    </source>
</reference>
<keyword evidence="3 12" id="KW-0444">Lipid biosynthesis</keyword>
<dbReference type="OrthoDB" id="9762009at2"/>
<dbReference type="PANTHER" id="PTHR21248">
    <property type="entry name" value="CARDIOLIPIN SYNTHASE"/>
    <property type="match status" value="1"/>
</dbReference>
<protein>
    <recommendedName>
        <fullName evidence="12 13">Cardiolipin synthase</fullName>
        <shortName evidence="12">CL synthase</shortName>
        <ecNumber evidence="12 13">2.7.8.-</ecNumber>
    </recommendedName>
</protein>
<comment type="subcellular location">
    <subcellularLocation>
        <location evidence="1 12">Cell membrane</location>
        <topology evidence="1 12">Multi-pass membrane protein</topology>
    </subcellularLocation>
</comment>
<evidence type="ECO:0000256" key="4">
    <source>
        <dbReference type="ARBA" id="ARBA00022679"/>
    </source>
</evidence>
<dbReference type="Pfam" id="PF13091">
    <property type="entry name" value="PLDc_2"/>
    <property type="match status" value="2"/>
</dbReference>
<dbReference type="InterPro" id="IPR001736">
    <property type="entry name" value="PLipase_D/transphosphatidylase"/>
</dbReference>
<dbReference type="GO" id="GO:0008808">
    <property type="term" value="F:cardiolipin synthase activity"/>
    <property type="evidence" value="ECO:0007669"/>
    <property type="project" value="UniProtKB-UniRule"/>
</dbReference>
<proteinExistence type="inferred from homology"/>
<evidence type="ECO:0000259" key="14">
    <source>
        <dbReference type="PROSITE" id="PS50035"/>
    </source>
</evidence>
<evidence type="ECO:0000256" key="8">
    <source>
        <dbReference type="ARBA" id="ARBA00023098"/>
    </source>
</evidence>
<comment type="caution">
    <text evidence="15">The sequence shown here is derived from an EMBL/GenBank/DDBJ whole genome shotgun (WGS) entry which is preliminary data.</text>
</comment>
<evidence type="ECO:0000313" key="15">
    <source>
        <dbReference type="EMBL" id="OPX46449.1"/>
    </source>
</evidence>
<evidence type="ECO:0000256" key="10">
    <source>
        <dbReference type="ARBA" id="ARBA00023209"/>
    </source>
</evidence>
<feature type="active site" evidence="12">
    <location>
        <position position="218"/>
    </location>
</feature>
<feature type="active site" evidence="12">
    <location>
        <position position="393"/>
    </location>
</feature>
<dbReference type="EC" id="2.7.8.-" evidence="12 13"/>
<organism evidence="15 16">
    <name type="scientific">Ruminiclostridium hungatei</name>
    <name type="common">Clostridium hungatei</name>
    <dbReference type="NCBI Taxonomy" id="48256"/>
    <lineage>
        <taxon>Bacteria</taxon>
        <taxon>Bacillati</taxon>
        <taxon>Bacillota</taxon>
        <taxon>Clostridia</taxon>
        <taxon>Eubacteriales</taxon>
        <taxon>Oscillospiraceae</taxon>
        <taxon>Ruminiclostridium</taxon>
    </lineage>
</organism>
<keyword evidence="10 12" id="KW-0594">Phospholipid biosynthesis</keyword>
<accession>A0A1V4SRC6</accession>
<evidence type="ECO:0000313" key="16">
    <source>
        <dbReference type="Proteomes" id="UP000191554"/>
    </source>
</evidence>
<dbReference type="Proteomes" id="UP000191554">
    <property type="component" value="Unassembled WGS sequence"/>
</dbReference>
<dbReference type="STRING" id="48256.CLHUN_02660"/>
<comment type="function">
    <text evidence="12">Catalyzes the reversible phosphatidyl group transfer from one phosphatidylglycerol molecule to another to form cardiolipin (CL) (diphosphatidylglycerol) and glycerol.</text>
</comment>
<keyword evidence="4 12" id="KW-0808">Transferase</keyword>
<dbReference type="NCBIfam" id="TIGR04265">
    <property type="entry name" value="bac_cardiolipin"/>
    <property type="match status" value="1"/>
</dbReference>
<evidence type="ECO:0000256" key="6">
    <source>
        <dbReference type="ARBA" id="ARBA00022737"/>
    </source>
</evidence>